<evidence type="ECO:0000313" key="3">
    <source>
        <dbReference type="Proteomes" id="UP000236291"/>
    </source>
</evidence>
<dbReference type="AlphaFoldDB" id="A0A2K3KE96"/>
<feature type="compositionally biased region" description="Basic and acidic residues" evidence="1">
    <location>
        <begin position="39"/>
        <end position="49"/>
    </location>
</feature>
<reference evidence="2 3" key="2">
    <citation type="journal article" date="2017" name="Front. Plant Sci.">
        <title>Gene Classification and Mining of Molecular Markers Useful in Red Clover (Trifolium pratense) Breeding.</title>
        <authorList>
            <person name="Istvanek J."/>
            <person name="Dluhosova J."/>
            <person name="Dluhos P."/>
            <person name="Patkova L."/>
            <person name="Nedelnik J."/>
            <person name="Repkova J."/>
        </authorList>
    </citation>
    <scope>NUCLEOTIDE SEQUENCE [LARGE SCALE GENOMIC DNA]</scope>
    <source>
        <strain evidence="3">cv. Tatra</strain>
        <tissue evidence="2">Young leaves</tissue>
    </source>
</reference>
<feature type="non-terminal residue" evidence="2">
    <location>
        <position position="49"/>
    </location>
</feature>
<organism evidence="2 3">
    <name type="scientific">Trifolium pratense</name>
    <name type="common">Red clover</name>
    <dbReference type="NCBI Taxonomy" id="57577"/>
    <lineage>
        <taxon>Eukaryota</taxon>
        <taxon>Viridiplantae</taxon>
        <taxon>Streptophyta</taxon>
        <taxon>Embryophyta</taxon>
        <taxon>Tracheophyta</taxon>
        <taxon>Spermatophyta</taxon>
        <taxon>Magnoliopsida</taxon>
        <taxon>eudicotyledons</taxon>
        <taxon>Gunneridae</taxon>
        <taxon>Pentapetalae</taxon>
        <taxon>rosids</taxon>
        <taxon>fabids</taxon>
        <taxon>Fabales</taxon>
        <taxon>Fabaceae</taxon>
        <taxon>Papilionoideae</taxon>
        <taxon>50 kb inversion clade</taxon>
        <taxon>NPAAA clade</taxon>
        <taxon>Hologalegina</taxon>
        <taxon>IRL clade</taxon>
        <taxon>Trifolieae</taxon>
        <taxon>Trifolium</taxon>
    </lineage>
</organism>
<proteinExistence type="predicted"/>
<dbReference type="EMBL" id="ASHM01168190">
    <property type="protein sequence ID" value="PNX64601.1"/>
    <property type="molecule type" value="Genomic_DNA"/>
</dbReference>
<protein>
    <submittedName>
        <fullName evidence="2">Uncharacterized protein</fullName>
    </submittedName>
</protein>
<feature type="region of interest" description="Disordered" evidence="1">
    <location>
        <begin position="30"/>
        <end position="49"/>
    </location>
</feature>
<reference evidence="2 3" key="1">
    <citation type="journal article" date="2014" name="Am. J. Bot.">
        <title>Genome assembly and annotation for red clover (Trifolium pratense; Fabaceae).</title>
        <authorList>
            <person name="Istvanek J."/>
            <person name="Jaros M."/>
            <person name="Krenek A."/>
            <person name="Repkova J."/>
        </authorList>
    </citation>
    <scope>NUCLEOTIDE SEQUENCE [LARGE SCALE GENOMIC DNA]</scope>
    <source>
        <strain evidence="3">cv. Tatra</strain>
        <tissue evidence="2">Young leaves</tissue>
    </source>
</reference>
<accession>A0A2K3KE96</accession>
<evidence type="ECO:0000313" key="2">
    <source>
        <dbReference type="EMBL" id="PNX64601.1"/>
    </source>
</evidence>
<dbReference type="Proteomes" id="UP000236291">
    <property type="component" value="Unassembled WGS sequence"/>
</dbReference>
<sequence>MMESVNMVIDDTGGDKTTYVADDAITSDLQNDLQDDETVTVKEPETNTE</sequence>
<gene>
    <name evidence="2" type="ORF">L195_g062196</name>
</gene>
<evidence type="ECO:0000256" key="1">
    <source>
        <dbReference type="SAM" id="MobiDB-lite"/>
    </source>
</evidence>
<name>A0A2K3KE96_TRIPR</name>
<comment type="caution">
    <text evidence="2">The sequence shown here is derived from an EMBL/GenBank/DDBJ whole genome shotgun (WGS) entry which is preliminary data.</text>
</comment>